<keyword evidence="5" id="KW-1185">Reference proteome</keyword>
<reference evidence="3" key="1">
    <citation type="submission" date="2011-10" db="EMBL/GenBank/DDBJ databases">
        <authorList>
            <person name="Genoscope - CEA"/>
        </authorList>
    </citation>
    <scope>NUCLEOTIDE SEQUENCE</scope>
</reference>
<feature type="compositionally biased region" description="Basic and acidic residues" evidence="2">
    <location>
        <begin position="247"/>
        <end position="268"/>
    </location>
</feature>
<dbReference type="HOGENOM" id="CLU_336496_0_0_1"/>
<sequence length="904" mass="103710">MLKKLFPSISASVSTSVLGNLASASEAGFSSASSSSRRGYSSEEVSRSDIPTLKRRHSFHHPYSEAILEDEGNRRNNDIADLSIDPFDSYHTLKRSKSMSFGATKKPSFSNFKKKRPKSVHFDLEEDNAVGKSQATESKASSQPKKANEGSIPVVSPNGSPQKSLSSFYSDLSEDRDNCDDDKMSFRSIFHYRGLENNLQRQFSSIIDESMDMHESEKHDGDKDRLFDSPKKRSDPLFSPVVSSEQNEYHQNYERVKDPSDRSEKDVSHLAATSSNEEVQWADKARSPSQLNSTFEDISATRVFNSSSQIFTDSKDSNWLFKPATTTMIQNLKESMDSQCVDNDLDAKDEQEQCNTLDKDESSNSIELLDYNHKENTPRNTATEEEVSDELEKVTEDLDTLRIGNFEVPENHEVKITEVEDTDNAGNKTNSSNSWKEKELRIVKEIVDSLKEEVSLTNMFTDFPEEVGTETKAEKEEKDDEEEIILSLRRGIQELMNKFQAMKKEKEDLEAQVKNLSEQVELSKETLNGSNTYSIQTQKILDSTRNETKVLQEQIKLLQDRFSVELQRKSQLNKRLQDIKKNFEISQQSLGELTKSKEELDTQVASLRDELADSKRNAEEYIKNMEEVDLQLQEELEFRSQLEKENHDLKTKLFDANTENESLTNSLQRSQSELSELNEKHNNVIKSYKSLVEGVVDLKHSKEISENRLEGLSAHFSNVFKENQTLLQQNDQYKNALNKLKEHLDLVDTESTHMKKEIKAVCATNSFLDNFSRSFMLLAFKSLEPMVHNESKSYFNRNYNIIDGTSLSEEHADVLDRLLEFLTRSITDLVSQYLENEKLLEAELRTRNENYQNMLQKLGTMMEKHLAKSLNKENRDGESYDIYSKQHKKRKRISMLDSNALTTS</sequence>
<feature type="region of interest" description="Disordered" evidence="2">
    <location>
        <begin position="123"/>
        <end position="176"/>
    </location>
</feature>
<reference evidence="5" key="2">
    <citation type="journal article" date="2012" name="G3 (Bethesda)">
        <title>Pichia sorbitophila, an interspecies yeast hybrid reveals early steps of genome resolution following polyploidization.</title>
        <authorList>
            <person name="Leh Louis V."/>
            <person name="Despons L."/>
            <person name="Friedrich A."/>
            <person name="Martin T."/>
            <person name="Durrens P."/>
            <person name="Casaregola S."/>
            <person name="Neuveglise C."/>
            <person name="Fairhead C."/>
            <person name="Marck C."/>
            <person name="Cruz J.A."/>
            <person name="Straub M.L."/>
            <person name="Kugler V."/>
            <person name="Sacerdot C."/>
            <person name="Uzunov Z."/>
            <person name="Thierry A."/>
            <person name="Weiss S."/>
            <person name="Bleykasten C."/>
            <person name="De Montigny J."/>
            <person name="Jacques N."/>
            <person name="Jung P."/>
            <person name="Lemaire M."/>
            <person name="Mallet S."/>
            <person name="Morel G."/>
            <person name="Richard G.F."/>
            <person name="Sarkar A."/>
            <person name="Savel G."/>
            <person name="Schacherer J."/>
            <person name="Seret M.L."/>
            <person name="Talla E."/>
            <person name="Samson G."/>
            <person name="Jubin C."/>
            <person name="Poulain J."/>
            <person name="Vacherie B."/>
            <person name="Barbe V."/>
            <person name="Pelletier E."/>
            <person name="Sherman D.J."/>
            <person name="Westhof E."/>
            <person name="Weissenbach J."/>
            <person name="Baret P.V."/>
            <person name="Wincker P."/>
            <person name="Gaillardin C."/>
            <person name="Dujon B."/>
            <person name="Souciet J.L."/>
        </authorList>
    </citation>
    <scope>NUCLEOTIDE SEQUENCE [LARGE SCALE GENOMIC DNA]</scope>
    <source>
        <strain evidence="5">ATCC MYA-4447 / BCRC 22081 / CBS 7064 / NBRC 10061 / NRRL Y-12695</strain>
    </source>
</reference>
<dbReference type="EMBL" id="FO082053">
    <property type="protein sequence ID" value="CCE79848.1"/>
    <property type="molecule type" value="Genomic_DNA"/>
</dbReference>
<dbReference type="Proteomes" id="UP000005222">
    <property type="component" value="Chromosome G"/>
</dbReference>
<proteinExistence type="predicted"/>
<evidence type="ECO:0000256" key="2">
    <source>
        <dbReference type="SAM" id="MobiDB-lite"/>
    </source>
</evidence>
<accession>G8YJW8</accession>
<evidence type="ECO:0000313" key="4">
    <source>
        <dbReference type="EMBL" id="CCE80613.1"/>
    </source>
</evidence>
<dbReference type="AlphaFoldDB" id="G8YJW8"/>
<feature type="compositionally biased region" description="Basic and acidic residues" evidence="2">
    <location>
        <begin position="213"/>
        <end position="235"/>
    </location>
</feature>
<evidence type="ECO:0000313" key="5">
    <source>
        <dbReference type="Proteomes" id="UP000005222"/>
    </source>
</evidence>
<dbReference type="eggNOG" id="ENOG502RQDU">
    <property type="taxonomic scope" value="Eukaryota"/>
</dbReference>
<dbReference type="Proteomes" id="UP000005222">
    <property type="component" value="Chromosome H"/>
</dbReference>
<dbReference type="STRING" id="559304.G8YJW8"/>
<evidence type="ECO:0000256" key="1">
    <source>
        <dbReference type="SAM" id="Coils"/>
    </source>
</evidence>
<dbReference type="OrthoDB" id="4023733at2759"/>
<feature type="coiled-coil region" evidence="1">
    <location>
        <begin position="723"/>
        <end position="750"/>
    </location>
</feature>
<feature type="region of interest" description="Disordered" evidence="2">
    <location>
        <begin position="213"/>
        <end position="291"/>
    </location>
</feature>
<feature type="coiled-coil region" evidence="1">
    <location>
        <begin position="590"/>
        <end position="687"/>
    </location>
</feature>
<dbReference type="EMBL" id="FO082052">
    <property type="protein sequence ID" value="CCE80613.1"/>
    <property type="molecule type" value="Genomic_DNA"/>
</dbReference>
<dbReference type="InParanoid" id="G8YJW8"/>
<feature type="coiled-coil region" evidence="1">
    <location>
        <begin position="485"/>
        <end position="561"/>
    </location>
</feature>
<keyword evidence="1" id="KW-0175">Coiled coil</keyword>
<feature type="region of interest" description="Disordered" evidence="2">
    <location>
        <begin position="24"/>
        <end position="72"/>
    </location>
</feature>
<gene>
    <name evidence="3" type="primary">Piso0_002940</name>
    <name evidence="3" type="ORF">GNLVRS01_PISO0G01370g</name>
    <name evidence="4" type="ORF">GNLVRS01_PISO0H01371g</name>
</gene>
<protein>
    <submittedName>
        <fullName evidence="3">Piso0_002940 protein</fullName>
    </submittedName>
</protein>
<evidence type="ECO:0000313" key="3">
    <source>
        <dbReference type="EMBL" id="CCE79848.1"/>
    </source>
</evidence>
<feature type="compositionally biased region" description="Low complexity" evidence="2">
    <location>
        <begin position="24"/>
        <end position="39"/>
    </location>
</feature>
<feature type="compositionally biased region" description="Polar residues" evidence="2">
    <location>
        <begin position="131"/>
        <end position="145"/>
    </location>
</feature>
<feature type="compositionally biased region" description="Polar residues" evidence="2">
    <location>
        <begin position="157"/>
        <end position="170"/>
    </location>
</feature>
<organism evidence="3 5">
    <name type="scientific">Pichia sorbitophila (strain ATCC MYA-4447 / BCRC 22081 / CBS 7064 / NBRC 10061 / NRRL Y-12695)</name>
    <name type="common">Hybrid yeast</name>
    <dbReference type="NCBI Taxonomy" id="559304"/>
    <lineage>
        <taxon>Eukaryota</taxon>
        <taxon>Fungi</taxon>
        <taxon>Dikarya</taxon>
        <taxon>Ascomycota</taxon>
        <taxon>Saccharomycotina</taxon>
        <taxon>Pichiomycetes</taxon>
        <taxon>Debaryomycetaceae</taxon>
        <taxon>Millerozyma</taxon>
    </lineage>
</organism>
<name>G8YJW8_PICSO</name>